<evidence type="ECO:0000313" key="2">
    <source>
        <dbReference type="EMBL" id="GAA5140343.1"/>
    </source>
</evidence>
<gene>
    <name evidence="2" type="ORF">GCM10023340_00320</name>
</gene>
<dbReference type="SUPFAM" id="SSF88946">
    <property type="entry name" value="Sigma2 domain of RNA polymerase sigma factors"/>
    <property type="match status" value="1"/>
</dbReference>
<accession>A0ABP9P3R0</accession>
<comment type="caution">
    <text evidence="2">The sequence shown here is derived from an EMBL/GenBank/DDBJ whole genome shotgun (WGS) entry which is preliminary data.</text>
</comment>
<reference evidence="3" key="1">
    <citation type="journal article" date="2019" name="Int. J. Syst. Evol. Microbiol.">
        <title>The Global Catalogue of Microorganisms (GCM) 10K type strain sequencing project: providing services to taxonomists for standard genome sequencing and annotation.</title>
        <authorList>
            <consortium name="The Broad Institute Genomics Platform"/>
            <consortium name="The Broad Institute Genome Sequencing Center for Infectious Disease"/>
            <person name="Wu L."/>
            <person name="Ma J."/>
        </authorList>
    </citation>
    <scope>NUCLEOTIDE SEQUENCE [LARGE SCALE GENOMIC DNA]</scope>
    <source>
        <strain evidence="3">JCM 18459</strain>
    </source>
</reference>
<organism evidence="2 3">
    <name type="scientific">Nocardioides marinquilinus</name>
    <dbReference type="NCBI Taxonomy" id="1210400"/>
    <lineage>
        <taxon>Bacteria</taxon>
        <taxon>Bacillati</taxon>
        <taxon>Actinomycetota</taxon>
        <taxon>Actinomycetes</taxon>
        <taxon>Propionibacteriales</taxon>
        <taxon>Nocardioidaceae</taxon>
        <taxon>Nocardioides</taxon>
    </lineage>
</organism>
<dbReference type="EMBL" id="BAABKG010000001">
    <property type="protein sequence ID" value="GAA5140343.1"/>
    <property type="molecule type" value="Genomic_DNA"/>
</dbReference>
<protein>
    <recommendedName>
        <fullName evidence="4">RNA polymerase sigma-70 region 2 domain-containing protein</fullName>
    </recommendedName>
</protein>
<sequence>MTPTDLAGLLDRAARHDRDAFAAFYDDTIDAAHLLARAVATSPDDVDGIVRNAYAQAWRGCGGFRSTDLSARAWMMRLVQLNAATGARRRSAGRPGRRPGRQHRR</sequence>
<proteinExistence type="predicted"/>
<feature type="region of interest" description="Disordered" evidence="1">
    <location>
        <begin position="85"/>
        <end position="105"/>
    </location>
</feature>
<evidence type="ECO:0008006" key="4">
    <source>
        <dbReference type="Google" id="ProtNLM"/>
    </source>
</evidence>
<name>A0ABP9P3R0_9ACTN</name>
<dbReference type="RefSeq" id="WP_345453012.1">
    <property type="nucleotide sequence ID" value="NZ_BAABKG010000001.1"/>
</dbReference>
<evidence type="ECO:0000256" key="1">
    <source>
        <dbReference type="SAM" id="MobiDB-lite"/>
    </source>
</evidence>
<dbReference type="InterPro" id="IPR013325">
    <property type="entry name" value="RNA_pol_sigma_r2"/>
</dbReference>
<feature type="compositionally biased region" description="Basic residues" evidence="1">
    <location>
        <begin position="87"/>
        <end position="105"/>
    </location>
</feature>
<keyword evidence="3" id="KW-1185">Reference proteome</keyword>
<dbReference type="Gene3D" id="1.10.1740.10">
    <property type="match status" value="1"/>
</dbReference>
<evidence type="ECO:0000313" key="3">
    <source>
        <dbReference type="Proteomes" id="UP001500221"/>
    </source>
</evidence>
<dbReference type="Proteomes" id="UP001500221">
    <property type="component" value="Unassembled WGS sequence"/>
</dbReference>